<evidence type="ECO:0000313" key="1">
    <source>
        <dbReference type="EMBL" id="KAF2281573.1"/>
    </source>
</evidence>
<proteinExistence type="predicted"/>
<protein>
    <submittedName>
        <fullName evidence="1">Uncharacterized protein</fullName>
    </submittedName>
</protein>
<dbReference type="Proteomes" id="UP000800097">
    <property type="component" value="Unassembled WGS sequence"/>
</dbReference>
<dbReference type="RefSeq" id="XP_033659110.1">
    <property type="nucleotide sequence ID" value="XM_033794738.1"/>
</dbReference>
<name>A0A6A6JZR1_WESOR</name>
<dbReference type="AlphaFoldDB" id="A0A6A6JZR1"/>
<keyword evidence="2" id="KW-1185">Reference proteome</keyword>
<organism evidence="1 2">
    <name type="scientific">Westerdykella ornata</name>
    <dbReference type="NCBI Taxonomy" id="318751"/>
    <lineage>
        <taxon>Eukaryota</taxon>
        <taxon>Fungi</taxon>
        <taxon>Dikarya</taxon>
        <taxon>Ascomycota</taxon>
        <taxon>Pezizomycotina</taxon>
        <taxon>Dothideomycetes</taxon>
        <taxon>Pleosporomycetidae</taxon>
        <taxon>Pleosporales</taxon>
        <taxon>Sporormiaceae</taxon>
        <taxon>Westerdykella</taxon>
    </lineage>
</organism>
<gene>
    <name evidence="1" type="ORF">EI97DRAFT_33530</name>
</gene>
<dbReference type="EMBL" id="ML986484">
    <property type="protein sequence ID" value="KAF2281573.1"/>
    <property type="molecule type" value="Genomic_DNA"/>
</dbReference>
<evidence type="ECO:0000313" key="2">
    <source>
        <dbReference type="Proteomes" id="UP000800097"/>
    </source>
</evidence>
<sequence length="214" mass="23849">MPRNYLHKCMIAPHSILSVTHTLSLSHPHPHTRIYGPLLSSRPLDLTSSPPDAVCRTLRIICLPPQLRYAQKKDTRQKPVSCRAPTTTWIQTGLVPGEGRRGLFHRLSALLCHASEVRKRGKVLDLFSVPSSLLTEGRCETVMMASRSNKVLLWTVLWPWDWDSRTGCTSPDQAYCKRIGVGVGGETLTHIVRLAAPKSPYLAVLTRVSGKKAR</sequence>
<reference evidence="1" key="1">
    <citation type="journal article" date="2020" name="Stud. Mycol.">
        <title>101 Dothideomycetes genomes: a test case for predicting lifestyles and emergence of pathogens.</title>
        <authorList>
            <person name="Haridas S."/>
            <person name="Albert R."/>
            <person name="Binder M."/>
            <person name="Bloem J."/>
            <person name="Labutti K."/>
            <person name="Salamov A."/>
            <person name="Andreopoulos B."/>
            <person name="Baker S."/>
            <person name="Barry K."/>
            <person name="Bills G."/>
            <person name="Bluhm B."/>
            <person name="Cannon C."/>
            <person name="Castanera R."/>
            <person name="Culley D."/>
            <person name="Daum C."/>
            <person name="Ezra D."/>
            <person name="Gonzalez J."/>
            <person name="Henrissat B."/>
            <person name="Kuo A."/>
            <person name="Liang C."/>
            <person name="Lipzen A."/>
            <person name="Lutzoni F."/>
            <person name="Magnuson J."/>
            <person name="Mondo S."/>
            <person name="Nolan M."/>
            <person name="Ohm R."/>
            <person name="Pangilinan J."/>
            <person name="Park H.-J."/>
            <person name="Ramirez L."/>
            <person name="Alfaro M."/>
            <person name="Sun H."/>
            <person name="Tritt A."/>
            <person name="Yoshinaga Y."/>
            <person name="Zwiers L.-H."/>
            <person name="Turgeon B."/>
            <person name="Goodwin S."/>
            <person name="Spatafora J."/>
            <person name="Crous P."/>
            <person name="Grigoriev I."/>
        </authorList>
    </citation>
    <scope>NUCLEOTIDE SEQUENCE</scope>
    <source>
        <strain evidence="1">CBS 379.55</strain>
    </source>
</reference>
<accession>A0A6A6JZR1</accession>
<dbReference type="GeneID" id="54547913"/>